<dbReference type="SUPFAM" id="SSF52540">
    <property type="entry name" value="P-loop containing nucleoside triphosphate hydrolases"/>
    <property type="match status" value="2"/>
</dbReference>
<dbReference type="GO" id="GO:0005524">
    <property type="term" value="F:ATP binding"/>
    <property type="evidence" value="ECO:0007669"/>
    <property type="project" value="UniProtKB-KW"/>
</dbReference>
<evidence type="ECO:0000256" key="9">
    <source>
        <dbReference type="ARBA" id="ARBA00023136"/>
    </source>
</evidence>
<evidence type="ECO:0000256" key="1">
    <source>
        <dbReference type="ARBA" id="ARBA00004141"/>
    </source>
</evidence>
<dbReference type="FunFam" id="3.40.50.300:FF:000059">
    <property type="entry name" value="ABC transporter G family member 40"/>
    <property type="match status" value="1"/>
</dbReference>
<evidence type="ECO:0000256" key="11">
    <source>
        <dbReference type="SAM" id="Phobius"/>
    </source>
</evidence>
<dbReference type="FunFam" id="3.40.50.300:FF:000179">
    <property type="entry name" value="ABC transporter G family member 34"/>
    <property type="match status" value="1"/>
</dbReference>
<keyword evidence="7" id="KW-0067">ATP-binding</keyword>
<dbReference type="InterPro" id="IPR043926">
    <property type="entry name" value="ABCG_dom"/>
</dbReference>
<dbReference type="GO" id="GO:0016887">
    <property type="term" value="F:ATP hydrolysis activity"/>
    <property type="evidence" value="ECO:0007669"/>
    <property type="project" value="InterPro"/>
</dbReference>
<feature type="transmembrane region" description="Helical" evidence="11">
    <location>
        <begin position="1501"/>
        <end position="1524"/>
    </location>
</feature>
<feature type="transmembrane region" description="Helical" evidence="11">
    <location>
        <begin position="1453"/>
        <end position="1481"/>
    </location>
</feature>
<keyword evidence="3" id="KW-0813">Transport</keyword>
<keyword evidence="6" id="KW-0547">Nucleotide-binding</keyword>
<sequence length="1678" mass="189813">MSGPRSEPNTKPRVVCCIGDTDTHGYINKLQGPLVQPPVPNRPTALQDRAHHLPRRLLRPRTGHPPGHRLPPPPALHVPGPDPRVPLRQPRPRFRRVRRRPASASGRGFRVLRGVEGVPRGTRIEKGGSREMGSRICTCKGGGGVGLSRIGSMWRRGRSTRARSMMLGLLLSPTMFLMGLLVQDLVKAVTDEHKKFLADLVWVHEEEQCLIDLLIVSEKILNYLDDVNFVSRTMSVWKQMMDSYIEASELAELVSTRASFILGQLFCVGSDGNREYMVQVFHKHTEIQRNMTEKKIKSREGGMALALVGDDLARSTSSRRSWASTSFREVWMAPPDVFNRSGRRETDEEELRLAAIERLPTYDRLRKGMLRQVLENGRVVHDEVDVTRLGIQDKNRLMESILKVVEEDNEKFLMRLRERTDRVSIEVPKIEVRYEHLSVEGDVYVGSRALPTLLNVTLNTIESILGLVHLAPSKKRKIQILDDISGIVKPSRMTLLLGPPGAGKTTLLLALAGKLDKDLRASGKVTYCGHELNEFVPQRTCAYIGQHDLHHGEMTVRETLDFSGRCLGVGTRYEMLAELSRREREAGIKPDPEIDAFMKATAMSGQKTSLVTDYILKILGLDICADIMVGDEMRRGISGGQKKRVTTGEMLVGPAKAVFMDEISTGLDSSTTFQICKFMRQMVHIMEVTMVISLLQPAPETFDLFDDLILVSDGQVVYQGPRENVLDFFEYMGFKCPERKGVADFLQEVTSKKDQEQYWLKKNQPHRYISVPEFAQAFSSSFHVGQQLAADLSVPYDRSRTHLAALVTDKYELALTVFRLPVFFKHRDFLFYPAWAFCLPIWVLRIPLSLMESGIWVILTYYTIGFAPAPSRFFRQFLAFFGIHQMALSLFRFIAALGRTEVVASTLGVFTLLIVLVLGGFIISKNDIEPWMIWGYYMSPMTYGQNAIVINEFLDKRWSNPNTDPSIKAATVGEVLLKSRGFFTDDYWFWICIGALFGFTLLFNLLFIAALTFLNPFGDSKAVIVDEENDKKNDKSSSGKHRTEGIDMAVRSSSEIVGASDNAPRRGMVLPFQPLSLAFNHINYYVDMPAEMKSQGIEEDRLQLLRDVSGAFRPGILTALVGVSGAGKTTLMDVLAGRKTSGYTDGTITIFGYPKNQATFSRVSGYCEQNDIHSPYVTIYESVLYSAWLRLSSDINTETRKMFVEEVMELVELKQLRNALVGLPGIDGLSTEQRKRLTIAVELVANPSIIFMDEPTSGLDARAAAIVMRTVRNTVDTGRTVVCTIHQPSIDNFEAFDELLLMKRGGQVIYTGPLGHHSHKLIEYFEAVSGAPKIKDGYNPATWMLEVTAPTVEDQLDVDFAEIYLNSSLYQRTQELIKDLSSPVPGSKDLYFKTKYSQSFSVQCKACFWKQHWSYWRNSRYNAIRFFMTIVIGTLFGLIFWNKGQKTGKQQDLINLLGAMYASVFFLGATNASAVQSIVAIERTVFYRERAAGMYSPLPYAFAQVAIEMVYVAIQTIVYTLLLYSMIGFEWRAAKFLWFYYYIFMCFVYFTLYGMMVVALTPGHQIAAICMSFFLSFWNLFSGFLIPRPQIPIWWRWYYWATPVAWTLYGLVTSQVGDKNDVVEVPGIGDVPLKMFLERGLGFDYDFLPAVAVAHVGWVLLFFFVFAYGIKFLNFQRR</sequence>
<dbReference type="Proteomes" id="UP000327013">
    <property type="component" value="Chromosome 7"/>
</dbReference>
<feature type="transmembrane region" description="Helical" evidence="11">
    <location>
        <begin position="1423"/>
        <end position="1441"/>
    </location>
</feature>
<dbReference type="InterPro" id="IPR003593">
    <property type="entry name" value="AAA+_ATPase"/>
</dbReference>
<feature type="region of interest" description="Disordered" evidence="10">
    <location>
        <begin position="57"/>
        <end position="89"/>
    </location>
</feature>
<feature type="transmembrane region" description="Helical" evidence="11">
    <location>
        <begin position="1536"/>
        <end position="1560"/>
    </location>
</feature>
<feature type="transmembrane region" description="Helical" evidence="11">
    <location>
        <begin position="1647"/>
        <end position="1670"/>
    </location>
</feature>
<gene>
    <name evidence="13" type="ORF">FH972_016564</name>
</gene>
<dbReference type="InterPro" id="IPR034001">
    <property type="entry name" value="ABCG_PDR_1"/>
</dbReference>
<accession>A0A5N6RJ79</accession>
<evidence type="ECO:0000256" key="2">
    <source>
        <dbReference type="ARBA" id="ARBA00006012"/>
    </source>
</evidence>
<dbReference type="PANTHER" id="PTHR48040">
    <property type="entry name" value="PLEIOTROPIC DRUG RESISTANCE PROTEIN 1-LIKE ISOFORM X1"/>
    <property type="match status" value="1"/>
</dbReference>
<feature type="transmembrane region" description="Helical" evidence="11">
    <location>
        <begin position="987"/>
        <end position="1014"/>
    </location>
</feature>
<dbReference type="Pfam" id="PF14510">
    <property type="entry name" value="ABC_trans_N"/>
    <property type="match status" value="1"/>
</dbReference>
<evidence type="ECO:0000256" key="8">
    <source>
        <dbReference type="ARBA" id="ARBA00022989"/>
    </source>
</evidence>
<name>A0A5N6RJ79_9ROSI</name>
<dbReference type="Pfam" id="PF08370">
    <property type="entry name" value="PDR_assoc"/>
    <property type="match status" value="1"/>
</dbReference>
<protein>
    <recommendedName>
        <fullName evidence="12">ABC transporter domain-containing protein</fullName>
    </recommendedName>
</protein>
<feature type="transmembrane region" description="Helical" evidence="11">
    <location>
        <begin position="854"/>
        <end position="870"/>
    </location>
</feature>
<feature type="transmembrane region" description="Helical" evidence="11">
    <location>
        <begin position="1566"/>
        <end position="1585"/>
    </location>
</feature>
<dbReference type="InterPro" id="IPR027417">
    <property type="entry name" value="P-loop_NTPase"/>
</dbReference>
<dbReference type="InterPro" id="IPR003439">
    <property type="entry name" value="ABC_transporter-like_ATP-bd"/>
</dbReference>
<evidence type="ECO:0000256" key="6">
    <source>
        <dbReference type="ARBA" id="ARBA00022741"/>
    </source>
</evidence>
<feature type="transmembrane region" description="Helical" evidence="11">
    <location>
        <begin position="1597"/>
        <end position="1616"/>
    </location>
</feature>
<feature type="compositionally biased region" description="Pro residues" evidence="10">
    <location>
        <begin position="68"/>
        <end position="84"/>
    </location>
</feature>
<dbReference type="GO" id="GO:0140359">
    <property type="term" value="F:ABC-type transporter activity"/>
    <property type="evidence" value="ECO:0007669"/>
    <property type="project" value="InterPro"/>
</dbReference>
<evidence type="ECO:0000256" key="7">
    <source>
        <dbReference type="ARBA" id="ARBA00022840"/>
    </source>
</evidence>
<dbReference type="PROSITE" id="PS50893">
    <property type="entry name" value="ABC_TRANSPORTER_2"/>
    <property type="match status" value="2"/>
</dbReference>
<evidence type="ECO:0000256" key="5">
    <source>
        <dbReference type="ARBA" id="ARBA00022737"/>
    </source>
</evidence>
<evidence type="ECO:0000256" key="4">
    <source>
        <dbReference type="ARBA" id="ARBA00022692"/>
    </source>
</evidence>
<keyword evidence="4 11" id="KW-0812">Transmembrane</keyword>
<keyword evidence="5" id="KW-0677">Repeat</keyword>
<dbReference type="Pfam" id="PF19055">
    <property type="entry name" value="ABC2_membrane_7"/>
    <property type="match status" value="1"/>
</dbReference>
<dbReference type="Gene3D" id="3.40.50.300">
    <property type="entry name" value="P-loop containing nucleotide triphosphate hydrolases"/>
    <property type="match status" value="2"/>
</dbReference>
<evidence type="ECO:0000313" key="14">
    <source>
        <dbReference type="Proteomes" id="UP000327013"/>
    </source>
</evidence>
<comment type="subcellular location">
    <subcellularLocation>
        <location evidence="1">Membrane</location>
        <topology evidence="1">Multi-pass membrane protein</topology>
    </subcellularLocation>
</comment>
<evidence type="ECO:0000259" key="12">
    <source>
        <dbReference type="PROSITE" id="PS50893"/>
    </source>
</evidence>
<dbReference type="CDD" id="cd03232">
    <property type="entry name" value="ABCG_PDR_domain2"/>
    <property type="match status" value="1"/>
</dbReference>
<dbReference type="Pfam" id="PF01061">
    <property type="entry name" value="ABC2_membrane"/>
    <property type="match status" value="2"/>
</dbReference>
<dbReference type="InterPro" id="IPR013581">
    <property type="entry name" value="PDR_assoc"/>
</dbReference>
<dbReference type="PANTHER" id="PTHR48040:SF42">
    <property type="entry name" value="ABC TRANSPORTER DOMAIN-CONTAINING PROTEIN"/>
    <property type="match status" value="1"/>
</dbReference>
<dbReference type="InterPro" id="IPR029481">
    <property type="entry name" value="ABC_trans_N"/>
</dbReference>
<dbReference type="InterPro" id="IPR034003">
    <property type="entry name" value="ABCG_PDR_2"/>
</dbReference>
<reference evidence="13 14" key="1">
    <citation type="submission" date="2019-06" db="EMBL/GenBank/DDBJ databases">
        <title>A chromosomal-level reference genome of Carpinus fangiana (Coryloideae, Betulaceae).</title>
        <authorList>
            <person name="Yang X."/>
            <person name="Wang Z."/>
            <person name="Zhang L."/>
            <person name="Hao G."/>
            <person name="Liu J."/>
            <person name="Yang Y."/>
        </authorList>
    </citation>
    <scope>NUCLEOTIDE SEQUENCE [LARGE SCALE GENOMIC DNA]</scope>
    <source>
        <strain evidence="13">Cfa_2016G</strain>
        <tissue evidence="13">Leaf</tissue>
    </source>
</reference>
<dbReference type="SMART" id="SM00382">
    <property type="entry name" value="AAA"/>
    <property type="match status" value="2"/>
</dbReference>
<organism evidence="13 14">
    <name type="scientific">Carpinus fangiana</name>
    <dbReference type="NCBI Taxonomy" id="176857"/>
    <lineage>
        <taxon>Eukaryota</taxon>
        <taxon>Viridiplantae</taxon>
        <taxon>Streptophyta</taxon>
        <taxon>Embryophyta</taxon>
        <taxon>Tracheophyta</taxon>
        <taxon>Spermatophyta</taxon>
        <taxon>Magnoliopsida</taxon>
        <taxon>eudicotyledons</taxon>
        <taxon>Gunneridae</taxon>
        <taxon>Pentapetalae</taxon>
        <taxon>rosids</taxon>
        <taxon>fabids</taxon>
        <taxon>Fagales</taxon>
        <taxon>Betulaceae</taxon>
        <taxon>Carpinus</taxon>
    </lineage>
</organism>
<proteinExistence type="inferred from homology"/>
<evidence type="ECO:0000313" key="13">
    <source>
        <dbReference type="EMBL" id="KAE8098507.1"/>
    </source>
</evidence>
<comment type="similarity">
    <text evidence="2">Belongs to the ABC transporter superfamily. ABCG family. PDR (TC 3.A.1.205) subfamily.</text>
</comment>
<feature type="transmembrane region" description="Helical" evidence="11">
    <location>
        <begin position="902"/>
        <end position="923"/>
    </location>
</feature>
<dbReference type="EMBL" id="CM017327">
    <property type="protein sequence ID" value="KAE8098507.1"/>
    <property type="molecule type" value="Genomic_DNA"/>
</dbReference>
<keyword evidence="14" id="KW-1185">Reference proteome</keyword>
<keyword evidence="9 11" id="KW-0472">Membrane</keyword>
<dbReference type="InterPro" id="IPR013525">
    <property type="entry name" value="ABC2_TM"/>
</dbReference>
<feature type="domain" description="ABC transporter" evidence="12">
    <location>
        <begin position="1077"/>
        <end position="1330"/>
    </location>
</feature>
<keyword evidence="8 11" id="KW-1133">Transmembrane helix</keyword>
<feature type="domain" description="ABC transporter" evidence="12">
    <location>
        <begin position="465"/>
        <end position="738"/>
    </location>
</feature>
<dbReference type="OrthoDB" id="66620at2759"/>
<evidence type="ECO:0000256" key="3">
    <source>
        <dbReference type="ARBA" id="ARBA00022448"/>
    </source>
</evidence>
<dbReference type="GO" id="GO:0016020">
    <property type="term" value="C:membrane"/>
    <property type="evidence" value="ECO:0007669"/>
    <property type="project" value="UniProtKB-SubCell"/>
</dbReference>
<evidence type="ECO:0000256" key="10">
    <source>
        <dbReference type="SAM" id="MobiDB-lite"/>
    </source>
</evidence>
<feature type="transmembrane region" description="Helical" evidence="11">
    <location>
        <begin position="829"/>
        <end position="848"/>
    </location>
</feature>
<dbReference type="CDD" id="cd03233">
    <property type="entry name" value="ABCG_PDR_domain1"/>
    <property type="match status" value="1"/>
</dbReference>
<dbReference type="Pfam" id="PF00005">
    <property type="entry name" value="ABC_tran"/>
    <property type="match status" value="2"/>
</dbReference>